<evidence type="ECO:0000313" key="2">
    <source>
        <dbReference type="Proteomes" id="UP001556098"/>
    </source>
</evidence>
<dbReference type="InterPro" id="IPR014985">
    <property type="entry name" value="WbqC"/>
</dbReference>
<accession>A0ABV3RN69</accession>
<dbReference type="Pfam" id="PF08889">
    <property type="entry name" value="WbqC"/>
    <property type="match status" value="1"/>
</dbReference>
<keyword evidence="2" id="KW-1185">Reference proteome</keyword>
<proteinExistence type="predicted"/>
<comment type="caution">
    <text evidence="1">The sequence shown here is derived from an EMBL/GenBank/DDBJ whole genome shotgun (WGS) entry which is preliminary data.</text>
</comment>
<protein>
    <submittedName>
        <fullName evidence="1">WbqC family protein</fullName>
    </submittedName>
</protein>
<gene>
    <name evidence="1" type="ORF">AB2B41_12040</name>
</gene>
<dbReference type="EMBL" id="JBFNXX010000008">
    <property type="protein sequence ID" value="MEW9920339.1"/>
    <property type="molecule type" value="Genomic_DNA"/>
</dbReference>
<sequence length="241" mass="27031">MTVCAIHQPNFVPWLGYFLKIALCDKFVYLDNVQFSKGSYTNRVRIIDGHGRIVWLTVPVEKRGLSAALIKDVRIAKKSIFFDHLMEKISEYYRKAKHKNQLFDLLEESYGRGASGISDLNISIIENICTRLGLGTTRLKASEFSGLPNDSTKRLTQICANIGCDSYITGSGGASYLRREEFELAGISLMECRFSEPIFTREDSNVDGGLSVIERIANTGFEGLREALDEAIESSRMLPLK</sequence>
<name>A0ABV3RN69_9RHOB</name>
<organism evidence="1 2">
    <name type="scientific">Sulfitobacter sediminis</name>
    <dbReference type="NCBI Taxonomy" id="3234186"/>
    <lineage>
        <taxon>Bacteria</taxon>
        <taxon>Pseudomonadati</taxon>
        <taxon>Pseudomonadota</taxon>
        <taxon>Alphaproteobacteria</taxon>
        <taxon>Rhodobacterales</taxon>
        <taxon>Roseobacteraceae</taxon>
        <taxon>Sulfitobacter</taxon>
    </lineage>
</organism>
<dbReference type="Proteomes" id="UP001556098">
    <property type="component" value="Unassembled WGS sequence"/>
</dbReference>
<reference evidence="1 2" key="1">
    <citation type="submission" date="2024-07" db="EMBL/GenBank/DDBJ databases">
        <title>Marimonas sp.nov., isolated from tidal-flat sediment.</title>
        <authorList>
            <person name="Jayan J.N."/>
            <person name="Lee S.S."/>
        </authorList>
    </citation>
    <scope>NUCLEOTIDE SEQUENCE [LARGE SCALE GENOMIC DNA]</scope>
    <source>
        <strain evidence="1 2">MJW-29</strain>
    </source>
</reference>
<evidence type="ECO:0000313" key="1">
    <source>
        <dbReference type="EMBL" id="MEW9920339.1"/>
    </source>
</evidence>
<dbReference type="RefSeq" id="WP_367878044.1">
    <property type="nucleotide sequence ID" value="NZ_JBFNXX010000008.1"/>
</dbReference>